<dbReference type="GO" id="GO:0005886">
    <property type="term" value="C:plasma membrane"/>
    <property type="evidence" value="ECO:0007669"/>
    <property type="project" value="TreeGrafter"/>
</dbReference>
<dbReference type="GO" id="GO:0007411">
    <property type="term" value="P:axon guidance"/>
    <property type="evidence" value="ECO:0007669"/>
    <property type="project" value="TreeGrafter"/>
</dbReference>
<name>A0A0J7KJW4_LASNI</name>
<keyword evidence="2" id="KW-0812">Transmembrane</keyword>
<feature type="domain" description="Ig-like" evidence="10">
    <location>
        <begin position="1"/>
        <end position="99"/>
    </location>
</feature>
<dbReference type="InterPro" id="IPR003598">
    <property type="entry name" value="Ig_sub2"/>
</dbReference>
<evidence type="ECO:0000256" key="8">
    <source>
        <dbReference type="ARBA" id="ARBA00023157"/>
    </source>
</evidence>
<dbReference type="SMART" id="SM00409">
    <property type="entry name" value="IG"/>
    <property type="match status" value="1"/>
</dbReference>
<dbReference type="PANTHER" id="PTHR10075:SF14">
    <property type="entry name" value="CELL ADHESION MOLECULE DSCAM2-RELATED"/>
    <property type="match status" value="1"/>
</dbReference>
<dbReference type="InterPro" id="IPR003599">
    <property type="entry name" value="Ig_sub"/>
</dbReference>
<dbReference type="EMBL" id="LBMM01006540">
    <property type="protein sequence ID" value="KMQ90519.1"/>
    <property type="molecule type" value="Genomic_DNA"/>
</dbReference>
<evidence type="ECO:0000256" key="2">
    <source>
        <dbReference type="ARBA" id="ARBA00022692"/>
    </source>
</evidence>
<dbReference type="InterPro" id="IPR013783">
    <property type="entry name" value="Ig-like_fold"/>
</dbReference>
<keyword evidence="5" id="KW-0130">Cell adhesion</keyword>
<keyword evidence="3" id="KW-0732">Signal</keyword>
<comment type="subcellular location">
    <subcellularLocation>
        <location evidence="1">Membrane</location>
        <topology evidence="1">Single-pass membrane protein</topology>
    </subcellularLocation>
</comment>
<keyword evidence="6" id="KW-1133">Transmembrane helix</keyword>
<evidence type="ECO:0000256" key="4">
    <source>
        <dbReference type="ARBA" id="ARBA00022737"/>
    </source>
</evidence>
<evidence type="ECO:0000313" key="12">
    <source>
        <dbReference type="Proteomes" id="UP000036403"/>
    </source>
</evidence>
<dbReference type="GO" id="GO:0007156">
    <property type="term" value="P:homophilic cell adhesion via plasma membrane adhesion molecules"/>
    <property type="evidence" value="ECO:0007669"/>
    <property type="project" value="TreeGrafter"/>
</dbReference>
<dbReference type="FunFam" id="2.60.40.10:FF:000017">
    <property type="entry name" value="Down syndrome cell adhesion molecule b"/>
    <property type="match status" value="1"/>
</dbReference>
<dbReference type="PANTHER" id="PTHR10075">
    <property type="entry name" value="BASIGIN RELATED"/>
    <property type="match status" value="1"/>
</dbReference>
<sequence length="118" mass="12604">MEGERTQLMCTTSQGDQPFNITWLMDEKPIQVRASDGGTSVSSVQTVATVETSNGIQISDYPPFSSILTINSVSASHSGNYTCQISNIAGLAEHSTSLSVAGWCPEKTDMVAVRKLCT</sequence>
<organism evidence="11 12">
    <name type="scientific">Lasius niger</name>
    <name type="common">Black garden ant</name>
    <dbReference type="NCBI Taxonomy" id="67767"/>
    <lineage>
        <taxon>Eukaryota</taxon>
        <taxon>Metazoa</taxon>
        <taxon>Ecdysozoa</taxon>
        <taxon>Arthropoda</taxon>
        <taxon>Hexapoda</taxon>
        <taxon>Insecta</taxon>
        <taxon>Pterygota</taxon>
        <taxon>Neoptera</taxon>
        <taxon>Endopterygota</taxon>
        <taxon>Hymenoptera</taxon>
        <taxon>Apocrita</taxon>
        <taxon>Aculeata</taxon>
        <taxon>Formicoidea</taxon>
        <taxon>Formicidae</taxon>
        <taxon>Formicinae</taxon>
        <taxon>Lasius</taxon>
        <taxon>Lasius</taxon>
    </lineage>
</organism>
<dbReference type="SUPFAM" id="SSF48726">
    <property type="entry name" value="Immunoglobulin"/>
    <property type="match status" value="1"/>
</dbReference>
<dbReference type="GO" id="GO:0030424">
    <property type="term" value="C:axon"/>
    <property type="evidence" value="ECO:0007669"/>
    <property type="project" value="TreeGrafter"/>
</dbReference>
<comment type="caution">
    <text evidence="11">The sequence shown here is derived from an EMBL/GenBank/DDBJ whole genome shotgun (WGS) entry which is preliminary data.</text>
</comment>
<protein>
    <submittedName>
        <fullName evidence="11">Down syndrome cell adhesion molecule-like protein</fullName>
    </submittedName>
</protein>
<dbReference type="GO" id="GO:0070593">
    <property type="term" value="P:dendrite self-avoidance"/>
    <property type="evidence" value="ECO:0007669"/>
    <property type="project" value="TreeGrafter"/>
</dbReference>
<dbReference type="Pfam" id="PF13927">
    <property type="entry name" value="Ig_3"/>
    <property type="match status" value="1"/>
</dbReference>
<evidence type="ECO:0000256" key="7">
    <source>
        <dbReference type="ARBA" id="ARBA00023136"/>
    </source>
</evidence>
<dbReference type="GO" id="GO:0098632">
    <property type="term" value="F:cell-cell adhesion mediator activity"/>
    <property type="evidence" value="ECO:0007669"/>
    <property type="project" value="TreeGrafter"/>
</dbReference>
<keyword evidence="7" id="KW-0472">Membrane</keyword>
<dbReference type="STRING" id="67767.A0A0J7KJW4"/>
<evidence type="ECO:0000256" key="3">
    <source>
        <dbReference type="ARBA" id="ARBA00022729"/>
    </source>
</evidence>
<dbReference type="InterPro" id="IPR036179">
    <property type="entry name" value="Ig-like_dom_sf"/>
</dbReference>
<evidence type="ECO:0000256" key="6">
    <source>
        <dbReference type="ARBA" id="ARBA00022989"/>
    </source>
</evidence>
<keyword evidence="4" id="KW-0677">Repeat</keyword>
<dbReference type="SMART" id="SM00408">
    <property type="entry name" value="IGc2"/>
    <property type="match status" value="1"/>
</dbReference>
<evidence type="ECO:0000256" key="9">
    <source>
        <dbReference type="ARBA" id="ARBA00023319"/>
    </source>
</evidence>
<dbReference type="Proteomes" id="UP000036403">
    <property type="component" value="Unassembled WGS sequence"/>
</dbReference>
<accession>A0A0J7KJW4</accession>
<dbReference type="PaxDb" id="67767-A0A0J7KJW4"/>
<evidence type="ECO:0000256" key="5">
    <source>
        <dbReference type="ARBA" id="ARBA00022889"/>
    </source>
</evidence>
<dbReference type="InterPro" id="IPR007110">
    <property type="entry name" value="Ig-like_dom"/>
</dbReference>
<gene>
    <name evidence="11" type="ORF">RF55_9722</name>
</gene>
<keyword evidence="9" id="KW-0393">Immunoglobulin domain</keyword>
<keyword evidence="12" id="KW-1185">Reference proteome</keyword>
<reference evidence="11 12" key="1">
    <citation type="submission" date="2015-04" db="EMBL/GenBank/DDBJ databases">
        <title>Lasius niger genome sequencing.</title>
        <authorList>
            <person name="Konorov E.A."/>
            <person name="Nikitin M.A."/>
            <person name="Kirill M.V."/>
            <person name="Chang P."/>
        </authorList>
    </citation>
    <scope>NUCLEOTIDE SEQUENCE [LARGE SCALE GENOMIC DNA]</scope>
    <source>
        <tissue evidence="11">Whole</tissue>
    </source>
</reference>
<evidence type="ECO:0000313" key="11">
    <source>
        <dbReference type="EMBL" id="KMQ90519.1"/>
    </source>
</evidence>
<dbReference type="Gene3D" id="2.60.40.10">
    <property type="entry name" value="Immunoglobulins"/>
    <property type="match status" value="1"/>
</dbReference>
<evidence type="ECO:0000259" key="10">
    <source>
        <dbReference type="PROSITE" id="PS50835"/>
    </source>
</evidence>
<dbReference type="OrthoDB" id="5982258at2759"/>
<dbReference type="AlphaFoldDB" id="A0A0J7KJW4"/>
<keyword evidence="8" id="KW-1015">Disulfide bond</keyword>
<dbReference type="PROSITE" id="PS50835">
    <property type="entry name" value="IG_LIKE"/>
    <property type="match status" value="1"/>
</dbReference>
<evidence type="ECO:0000256" key="1">
    <source>
        <dbReference type="ARBA" id="ARBA00004167"/>
    </source>
</evidence>
<proteinExistence type="predicted"/>